<evidence type="ECO:0000313" key="3">
    <source>
        <dbReference type="Proteomes" id="UP001419268"/>
    </source>
</evidence>
<evidence type="ECO:0000313" key="2">
    <source>
        <dbReference type="EMBL" id="KAK9157246.1"/>
    </source>
</evidence>
<feature type="region of interest" description="Disordered" evidence="1">
    <location>
        <begin position="52"/>
        <end position="81"/>
    </location>
</feature>
<accession>A0AAP0KRC0</accession>
<organism evidence="2 3">
    <name type="scientific">Stephania cephalantha</name>
    <dbReference type="NCBI Taxonomy" id="152367"/>
    <lineage>
        <taxon>Eukaryota</taxon>
        <taxon>Viridiplantae</taxon>
        <taxon>Streptophyta</taxon>
        <taxon>Embryophyta</taxon>
        <taxon>Tracheophyta</taxon>
        <taxon>Spermatophyta</taxon>
        <taxon>Magnoliopsida</taxon>
        <taxon>Ranunculales</taxon>
        <taxon>Menispermaceae</taxon>
        <taxon>Menispermoideae</taxon>
        <taxon>Cissampelideae</taxon>
        <taxon>Stephania</taxon>
    </lineage>
</organism>
<keyword evidence="3" id="KW-1185">Reference proteome</keyword>
<dbReference type="EMBL" id="JBBNAG010000002">
    <property type="protein sequence ID" value="KAK9157246.1"/>
    <property type="molecule type" value="Genomic_DNA"/>
</dbReference>
<feature type="region of interest" description="Disordered" evidence="1">
    <location>
        <begin position="1"/>
        <end position="20"/>
    </location>
</feature>
<feature type="compositionally biased region" description="Polar residues" evidence="1">
    <location>
        <begin position="52"/>
        <end position="62"/>
    </location>
</feature>
<dbReference type="AlphaFoldDB" id="A0AAP0KRC0"/>
<comment type="caution">
    <text evidence="2">The sequence shown here is derived from an EMBL/GenBank/DDBJ whole genome shotgun (WGS) entry which is preliminary data.</text>
</comment>
<reference evidence="2 3" key="1">
    <citation type="submission" date="2024-01" db="EMBL/GenBank/DDBJ databases">
        <title>Genome assemblies of Stephania.</title>
        <authorList>
            <person name="Yang L."/>
        </authorList>
    </citation>
    <scope>NUCLEOTIDE SEQUENCE [LARGE SCALE GENOMIC DNA]</scope>
    <source>
        <strain evidence="2">JXDWG</strain>
        <tissue evidence="2">Leaf</tissue>
    </source>
</reference>
<gene>
    <name evidence="2" type="ORF">Scep_003820</name>
</gene>
<dbReference type="Proteomes" id="UP001419268">
    <property type="component" value="Unassembled WGS sequence"/>
</dbReference>
<proteinExistence type="predicted"/>
<name>A0AAP0KRC0_9MAGN</name>
<feature type="compositionally biased region" description="Basic residues" evidence="1">
    <location>
        <begin position="69"/>
        <end position="81"/>
    </location>
</feature>
<sequence length="81" mass="9124">MMVSEAAMKSDEKRAGRARPMAAKRAMVLAATTNIGGVAHQWRREAKRQTAMVSNAATNSGDQRWGLHMQRRRKRRQTVMA</sequence>
<evidence type="ECO:0000256" key="1">
    <source>
        <dbReference type="SAM" id="MobiDB-lite"/>
    </source>
</evidence>
<protein>
    <submittedName>
        <fullName evidence="2">Uncharacterized protein</fullName>
    </submittedName>
</protein>